<dbReference type="Proteomes" id="UP001159363">
    <property type="component" value="Chromosome 6"/>
</dbReference>
<dbReference type="EMBL" id="JARBHB010000007">
    <property type="protein sequence ID" value="KAJ8879107.1"/>
    <property type="molecule type" value="Genomic_DNA"/>
</dbReference>
<evidence type="ECO:0000259" key="2">
    <source>
        <dbReference type="Pfam" id="PF03184"/>
    </source>
</evidence>
<keyword evidence="4" id="KW-1185">Reference proteome</keyword>
<organism evidence="3 4">
    <name type="scientific">Dryococelus australis</name>
    <dbReference type="NCBI Taxonomy" id="614101"/>
    <lineage>
        <taxon>Eukaryota</taxon>
        <taxon>Metazoa</taxon>
        <taxon>Ecdysozoa</taxon>
        <taxon>Arthropoda</taxon>
        <taxon>Hexapoda</taxon>
        <taxon>Insecta</taxon>
        <taxon>Pterygota</taxon>
        <taxon>Neoptera</taxon>
        <taxon>Polyneoptera</taxon>
        <taxon>Phasmatodea</taxon>
        <taxon>Verophasmatodea</taxon>
        <taxon>Anareolatae</taxon>
        <taxon>Phasmatidae</taxon>
        <taxon>Eurycanthinae</taxon>
        <taxon>Dryococelus</taxon>
    </lineage>
</organism>
<sequence>MGKKYRNIKAKWKTEDLKNAIKNVKSGLSVTAASRQYKLPRRTLGDWLKRVDRTLKRKRGRNAQKSGQRLALWYRIPGKSLLKIDGHRSHLDNSVLDVAESLGIQLFCLPAHCSHELQPLDERFF</sequence>
<feature type="domain" description="DDE-1" evidence="2">
    <location>
        <begin position="42"/>
        <end position="122"/>
    </location>
</feature>
<dbReference type="Gene3D" id="1.10.10.60">
    <property type="entry name" value="Homeodomain-like"/>
    <property type="match status" value="1"/>
</dbReference>
<comment type="subcellular location">
    <subcellularLocation>
        <location evidence="1">Nucleus</location>
    </subcellularLocation>
</comment>
<protein>
    <recommendedName>
        <fullName evidence="2">DDE-1 domain-containing protein</fullName>
    </recommendedName>
</protein>
<dbReference type="Pfam" id="PF03184">
    <property type="entry name" value="DDE_1"/>
    <property type="match status" value="1"/>
</dbReference>
<gene>
    <name evidence="3" type="ORF">PR048_019713</name>
</gene>
<evidence type="ECO:0000313" key="4">
    <source>
        <dbReference type="Proteomes" id="UP001159363"/>
    </source>
</evidence>
<evidence type="ECO:0000256" key="1">
    <source>
        <dbReference type="ARBA" id="ARBA00004123"/>
    </source>
</evidence>
<dbReference type="SUPFAM" id="SSF46689">
    <property type="entry name" value="Homeodomain-like"/>
    <property type="match status" value="1"/>
</dbReference>
<comment type="caution">
    <text evidence="3">The sequence shown here is derived from an EMBL/GenBank/DDBJ whole genome shotgun (WGS) entry which is preliminary data.</text>
</comment>
<reference evidence="3 4" key="1">
    <citation type="submission" date="2023-02" db="EMBL/GenBank/DDBJ databases">
        <title>LHISI_Scaffold_Assembly.</title>
        <authorList>
            <person name="Stuart O.P."/>
            <person name="Cleave R."/>
            <person name="Magrath M.J.L."/>
            <person name="Mikheyev A.S."/>
        </authorList>
    </citation>
    <scope>NUCLEOTIDE SEQUENCE [LARGE SCALE GENOMIC DNA]</scope>
    <source>
        <strain evidence="3">Daus_M_001</strain>
        <tissue evidence="3">Leg muscle</tissue>
    </source>
</reference>
<evidence type="ECO:0000313" key="3">
    <source>
        <dbReference type="EMBL" id="KAJ8879107.1"/>
    </source>
</evidence>
<proteinExistence type="predicted"/>
<dbReference type="InterPro" id="IPR004875">
    <property type="entry name" value="DDE_SF_endonuclease_dom"/>
</dbReference>
<dbReference type="InterPro" id="IPR009057">
    <property type="entry name" value="Homeodomain-like_sf"/>
</dbReference>
<accession>A0ABQ9H489</accession>
<name>A0ABQ9H489_9NEOP</name>